<dbReference type="EMBL" id="CM055105">
    <property type="protein sequence ID" value="KAJ7531480.1"/>
    <property type="molecule type" value="Genomic_DNA"/>
</dbReference>
<evidence type="ECO:0000313" key="1">
    <source>
        <dbReference type="EMBL" id="KAJ7531480.1"/>
    </source>
</evidence>
<protein>
    <submittedName>
        <fullName evidence="1">Uncharacterized protein</fullName>
    </submittedName>
</protein>
<dbReference type="Proteomes" id="UP001162992">
    <property type="component" value="Chromosome 14"/>
</dbReference>
<evidence type="ECO:0000313" key="2">
    <source>
        <dbReference type="Proteomes" id="UP001162992"/>
    </source>
</evidence>
<reference evidence="2" key="1">
    <citation type="journal article" date="2024" name="Proc. Natl. Acad. Sci. U.S.A.">
        <title>Extraordinary preservation of gene collinearity over three hundred million years revealed in homosporous lycophytes.</title>
        <authorList>
            <person name="Li C."/>
            <person name="Wickell D."/>
            <person name="Kuo L.Y."/>
            <person name="Chen X."/>
            <person name="Nie B."/>
            <person name="Liao X."/>
            <person name="Peng D."/>
            <person name="Ji J."/>
            <person name="Jenkins J."/>
            <person name="Williams M."/>
            <person name="Shu S."/>
            <person name="Plott C."/>
            <person name="Barry K."/>
            <person name="Rajasekar S."/>
            <person name="Grimwood J."/>
            <person name="Han X."/>
            <person name="Sun S."/>
            <person name="Hou Z."/>
            <person name="He W."/>
            <person name="Dai G."/>
            <person name="Sun C."/>
            <person name="Schmutz J."/>
            <person name="Leebens-Mack J.H."/>
            <person name="Li F.W."/>
            <person name="Wang L."/>
        </authorList>
    </citation>
    <scope>NUCLEOTIDE SEQUENCE [LARGE SCALE GENOMIC DNA]</scope>
    <source>
        <strain evidence="2">cv. PW_Plant_1</strain>
    </source>
</reference>
<keyword evidence="2" id="KW-1185">Reference proteome</keyword>
<sequence>MVYKPGTVRFFENLSQTSVAVLIMGITPSGAESSSMLCNMPSTCTDAQCGRHISLGDCALFQAGKALPYVGIIRSISINEEGAIQLAVNWLYRPADVKLPKGVPFEAAPNEIFYSFHKDSISAVSLLHPCKVAFLGKGVELPLGISSFVCRRVYDVANKRLWWLTDRDYTDDHQEEVNQLLDRTKLEMQAAVQSGVASPRALAGNPSSQQPKANSDNVPNSALSIAKNKKRERTDQNSEPSKRERSAKAEESEPPLVKRDRSMKADDVLAITDKDGGLFNLAGVDKLVDLMHQEQNDAHRKVVDVAFRRIMLAGIIAATEKEDCLNRFVQLGGLPKLDDWLQEAHKGKFGDGESPKEGEKVFEDLLITLLRALDRLPVDLDALKTCIVGKSVNNLRSHKNLEIQKKARKLVDIWKKRVDAEMKQSGDVKPGPSQTIAWSSRQQPQGGDSLTSHLGKNGVPPDVTLKNAKAISNGSSSSAEAITKAMIVSPVTGKICNLFSHNSPGTKDSHHAKLPNSSMPADVLSASVKEEKSSCSSQSQNYGPSWSSAPIKGTISTCWKDDARNSAVPLLNSKGAGSVLRSNGKALVGPNAPGSQKEICGGKPLVWSRNAVSDKATNPGVVPEKGVVETGHSEVPSNQRLIVRLPNPGRSPARTVSAGSMADSPVPSRGSSPSMQERHATSTPAEMADGKSRLLSNAQTEASAEAISELRTSTGGKGRATDGDAKQFDVPLEDKKENEKIIAKDSVQTALNCYNGEEKHLQNGKQIAGVNSCISTVSAQKTSTDGSTEADSSWKGDNSALAAHAVEDASRAVNATSMGVNDGAMSILATVAASEDVIYTGPDCGPGIGPRGADLEKQGIASLTPPGDTSNKNSLCGDKELRVVVGADDCRQVSHLSDPLATGKPGEIARNGAKILVCDTEAFPANLPSSTNDGINDSEKDISISRQSSLLDGEGKANATNQHGSLKDSPPGACVEASGKSMQFSGLKPDSANEKNGNVVDTSRIVQGADEGSAALDSCLEKSSRSGENIGSGLDDLSEEASEEQGRRDKESISGFPEEDALEVAWQVAKEVEQEMEKYNRPPVSGASSELEVQDIKLTVVPESTEKSGTVESRRSNPSDEDREKLNSEDKSAQFLGRQVTDATDNQWKLEEVNSGKLSNFMPSDEAKQFNVASIDDSAKNLQVDLKTSEASIPHLNQHLLSNAGQSVLRSSQLATQTVGASAQVISFGGSLSAASAHDSLKMEKARCNDVTGRPVFDLNEGLEDNIQEDSVLMATSFSAIMSTTVSVPSAISNGLTAPIAVVASTNGNFIPPASPLRVNKELGWKGSAATSAFRPAEPRRTPERQQTLLESPAADPHCGSTGKHVRPPLDIDLNVVDDRLVEDMGLTTFASQQTSSLKLGGHVMTSRDAVVSSVRLPSEGQSLGYIGARPDLDLNRADDSGDGVSDLRVPEIKSGIGTSLVTRNIVRDFDLNDGPMPSFEETGHDEPVLRHVPARSSGIPMMLSAAGLKMSGEMANITPWFPPGNSFPAVAIPAFPGSRGDPAYPVAAAQSYLNAGVCVRPFNNEIYRSGPTALSSSSAVAFPTAPPCVYPYSAFPFGASFPLSSASFGPSSTAFVDAASVSSYPSISSQMVAPGAVAPTFVRSPFLMNMPEGTSADSSGVWGRLNLDLNAGPEGVDTDAGNVRHPFILSGQVSIEDQMRAIRQVGVAPGAALKRKEPEGGLEVYRSPKHAWRSSEPDRYHLYCIF</sequence>
<comment type="caution">
    <text evidence="1">The sequence shown here is derived from an EMBL/GenBank/DDBJ whole genome shotgun (WGS) entry which is preliminary data.</text>
</comment>
<proteinExistence type="predicted"/>
<accession>A0ACC2BP13</accession>
<organism evidence="1 2">
    <name type="scientific">Diphasiastrum complanatum</name>
    <name type="common">Issler's clubmoss</name>
    <name type="synonym">Lycopodium complanatum</name>
    <dbReference type="NCBI Taxonomy" id="34168"/>
    <lineage>
        <taxon>Eukaryota</taxon>
        <taxon>Viridiplantae</taxon>
        <taxon>Streptophyta</taxon>
        <taxon>Embryophyta</taxon>
        <taxon>Tracheophyta</taxon>
        <taxon>Lycopodiopsida</taxon>
        <taxon>Lycopodiales</taxon>
        <taxon>Lycopodiaceae</taxon>
        <taxon>Lycopodioideae</taxon>
        <taxon>Diphasiastrum</taxon>
    </lineage>
</organism>
<gene>
    <name evidence="1" type="ORF">O6H91_14G045400</name>
</gene>
<name>A0ACC2BP13_DIPCM</name>